<gene>
    <name evidence="3" type="ORF">ISF_05016</name>
</gene>
<dbReference type="EMBL" id="AZHB01000011">
    <property type="protein sequence ID" value="OAA63140.1"/>
    <property type="molecule type" value="Genomic_DNA"/>
</dbReference>
<evidence type="ECO:0000313" key="3">
    <source>
        <dbReference type="EMBL" id="OAA63140.1"/>
    </source>
</evidence>
<dbReference type="PANTHER" id="PTHR37534:SF46">
    <property type="entry name" value="ZN(II)2CYS6 TRANSCRIPTION FACTOR (EUROFUNG)"/>
    <property type="match status" value="1"/>
</dbReference>
<dbReference type="PANTHER" id="PTHR37534">
    <property type="entry name" value="TRANSCRIPTIONAL ACTIVATOR PROTEIN UGA3"/>
    <property type="match status" value="1"/>
</dbReference>
<comment type="caution">
    <text evidence="3">The sequence shown here is derived from an EMBL/GenBank/DDBJ whole genome shotgun (WGS) entry which is preliminary data.</text>
</comment>
<evidence type="ECO:0000313" key="4">
    <source>
        <dbReference type="Proteomes" id="UP000076744"/>
    </source>
</evidence>
<dbReference type="STRING" id="1081104.A0A167VZ65"/>
<dbReference type="InterPro" id="IPR021858">
    <property type="entry name" value="Fun_TF"/>
</dbReference>
<evidence type="ECO:0000256" key="1">
    <source>
        <dbReference type="ARBA" id="ARBA00004123"/>
    </source>
</evidence>
<dbReference type="GO" id="GO:0005634">
    <property type="term" value="C:nucleus"/>
    <property type="evidence" value="ECO:0007669"/>
    <property type="project" value="UniProtKB-SubCell"/>
</dbReference>
<dbReference type="AlphaFoldDB" id="A0A167VZ65"/>
<proteinExistence type="predicted"/>
<comment type="subcellular location">
    <subcellularLocation>
        <location evidence="1">Nucleus</location>
    </subcellularLocation>
</comment>
<keyword evidence="4" id="KW-1185">Reference proteome</keyword>
<organism evidence="3 4">
    <name type="scientific">Cordyceps fumosorosea (strain ARSEF 2679)</name>
    <name type="common">Isaria fumosorosea</name>
    <dbReference type="NCBI Taxonomy" id="1081104"/>
    <lineage>
        <taxon>Eukaryota</taxon>
        <taxon>Fungi</taxon>
        <taxon>Dikarya</taxon>
        <taxon>Ascomycota</taxon>
        <taxon>Pezizomycotina</taxon>
        <taxon>Sordariomycetes</taxon>
        <taxon>Hypocreomycetidae</taxon>
        <taxon>Hypocreales</taxon>
        <taxon>Cordycipitaceae</taxon>
        <taxon>Cordyceps</taxon>
    </lineage>
</organism>
<evidence type="ECO:0000256" key="2">
    <source>
        <dbReference type="ARBA" id="ARBA00023242"/>
    </source>
</evidence>
<keyword evidence="2" id="KW-0539">Nucleus</keyword>
<dbReference type="OrthoDB" id="288726at2759"/>
<name>A0A167VZ65_CORFA</name>
<protein>
    <submittedName>
        <fullName evidence="3">Uncharacterized protein</fullName>
    </submittedName>
</protein>
<dbReference type="Proteomes" id="UP000076744">
    <property type="component" value="Unassembled WGS sequence"/>
</dbReference>
<dbReference type="Pfam" id="PF11951">
    <property type="entry name" value="Fungal_trans_2"/>
    <property type="match status" value="1"/>
</dbReference>
<sequence length="308" mass="34423">MCCHEAIQQDTCRAVVSVGSVFPSLLYSALLFGALHKASRIHRDVSRKELDIRIMELRASALASLQTELHHRHHDTNGAPVIATTLMLATCELHFDPDASFWRRHFDCASLLMTGSCQGRQTPTDNTELWRLIYRLFSLMDFLISLPAPRSAMSCPITCESRTKELPLVESVGVIDGNLACSRDLLVVFKWIKTLEDIRQVSDHDEILDLGFDSEDIIRLAEAMPKREGLHPSIVLSTALFVAGCEATGEARSDIRSLLQIQYDITGNQGAHRTLQKLDALWELTLDGPGNRLTQTLPVVNLDNFVPY</sequence>
<dbReference type="RefSeq" id="XP_018704347.1">
    <property type="nucleotide sequence ID" value="XM_018848621.1"/>
</dbReference>
<dbReference type="GeneID" id="30021308"/>
<accession>A0A167VZ65</accession>
<reference evidence="3 4" key="1">
    <citation type="journal article" date="2016" name="Genome Biol. Evol.">
        <title>Divergent and convergent evolution of fungal pathogenicity.</title>
        <authorList>
            <person name="Shang Y."/>
            <person name="Xiao G."/>
            <person name="Zheng P."/>
            <person name="Cen K."/>
            <person name="Zhan S."/>
            <person name="Wang C."/>
        </authorList>
    </citation>
    <scope>NUCLEOTIDE SEQUENCE [LARGE SCALE GENOMIC DNA]</scope>
    <source>
        <strain evidence="3 4">ARSEF 2679</strain>
    </source>
</reference>